<dbReference type="OrthoDB" id="3248986at2759"/>
<organism evidence="2 3">
    <name type="scientific">Sparassis crispa</name>
    <dbReference type="NCBI Taxonomy" id="139825"/>
    <lineage>
        <taxon>Eukaryota</taxon>
        <taxon>Fungi</taxon>
        <taxon>Dikarya</taxon>
        <taxon>Basidiomycota</taxon>
        <taxon>Agaricomycotina</taxon>
        <taxon>Agaricomycetes</taxon>
        <taxon>Polyporales</taxon>
        <taxon>Sparassidaceae</taxon>
        <taxon>Sparassis</taxon>
    </lineage>
</organism>
<dbReference type="GeneID" id="38780824"/>
<evidence type="ECO:0000313" key="3">
    <source>
        <dbReference type="Proteomes" id="UP000287166"/>
    </source>
</evidence>
<proteinExistence type="predicted"/>
<name>A0A401GNV6_9APHY</name>
<accession>A0A401GNV6</accession>
<evidence type="ECO:0000313" key="2">
    <source>
        <dbReference type="EMBL" id="GBE83907.1"/>
    </source>
</evidence>
<dbReference type="EMBL" id="BFAD01000005">
    <property type="protein sequence ID" value="GBE83907.1"/>
    <property type="molecule type" value="Genomic_DNA"/>
</dbReference>
<comment type="caution">
    <text evidence="2">The sequence shown here is derived from an EMBL/GenBank/DDBJ whole genome shotgun (WGS) entry which is preliminary data.</text>
</comment>
<dbReference type="InParanoid" id="A0A401GNV6"/>
<feature type="compositionally biased region" description="Pro residues" evidence="1">
    <location>
        <begin position="17"/>
        <end position="31"/>
    </location>
</feature>
<protein>
    <submittedName>
        <fullName evidence="2">Uncharacterized protein</fullName>
    </submittedName>
</protein>
<reference evidence="2 3" key="1">
    <citation type="journal article" date="2018" name="Sci. Rep.">
        <title>Genome sequence of the cauliflower mushroom Sparassis crispa (Hanabiratake) and its association with beneficial usage.</title>
        <authorList>
            <person name="Kiyama R."/>
            <person name="Furutani Y."/>
            <person name="Kawaguchi K."/>
            <person name="Nakanishi T."/>
        </authorList>
    </citation>
    <scope>NUCLEOTIDE SEQUENCE [LARGE SCALE GENOMIC DNA]</scope>
</reference>
<dbReference type="AlphaFoldDB" id="A0A401GNV6"/>
<dbReference type="RefSeq" id="XP_027614820.1">
    <property type="nucleotide sequence ID" value="XM_027759019.1"/>
</dbReference>
<gene>
    <name evidence="2" type="ORF">SCP_0509660</name>
</gene>
<evidence type="ECO:0000256" key="1">
    <source>
        <dbReference type="SAM" id="MobiDB-lite"/>
    </source>
</evidence>
<dbReference type="Proteomes" id="UP000287166">
    <property type="component" value="Unassembled WGS sequence"/>
</dbReference>
<sequence>MNFPGADLEVHAVPSQTPSPFPEPILEPPPQLDNHPGGDYRKVEPPSVGTPGLDRDQDELPHISIPAFNEESCIRMAYLHAVMGNTFENLTWKAATQQLNQSLDCLDAQAGELPINPQPARTLATARRHLGIDPDAWIIQYAICPVCWKHHTPNELKELASPDCTVPGCSGKIYVEVLDSSGRTRRDPIKINPQVSIVESIRCMMMHPGFARSLCDFRSHQAGCNNDEDYQMEDIYDGDMLFKLQTGTVQEVNSTGTVHDRPCENGANATKLVSHRYGLALSMNLDW</sequence>
<feature type="region of interest" description="Disordered" evidence="1">
    <location>
        <begin position="1"/>
        <end position="60"/>
    </location>
</feature>
<keyword evidence="3" id="KW-1185">Reference proteome</keyword>